<proteinExistence type="predicted"/>
<accession>A0A2G5DUY3</accession>
<keyword evidence="1" id="KW-1133">Transmembrane helix</keyword>
<evidence type="ECO:0000256" key="1">
    <source>
        <dbReference type="SAM" id="Phobius"/>
    </source>
</evidence>
<dbReference type="EMBL" id="KZ305031">
    <property type="protein sequence ID" value="PIA47318.1"/>
    <property type="molecule type" value="Genomic_DNA"/>
</dbReference>
<feature type="transmembrane region" description="Helical" evidence="1">
    <location>
        <begin position="6"/>
        <end position="29"/>
    </location>
</feature>
<keyword evidence="1" id="KW-0472">Membrane</keyword>
<keyword evidence="3" id="KW-1185">Reference proteome</keyword>
<dbReference type="OrthoDB" id="427096at2759"/>
<sequence>MFLKPLNYYIVMLTMLGFLLIIVFISHFLQFPNANPLLPNDLQTTILQQNPNPDPFIDLMGAFKIWDSKVGCLNFRGKYKLLLNSTKVKVSSLQEFDSKCEMLKMNYVSVLVKKWTWIPDNLDNLYSCRCGLTCLWTKSAVLADKPDVLLFETSTPPSQRRKGQPLRAYMDLEAERRRSGFEDIFVGYHAKDDVQSTYAGSLFHNNRNYYLSRQKNNGGWIWHFISTQSVLMIPSHPQDGMTIYTVPCHTTSLSWQLRTLLSTAMSQKSYFMLLMLGQSPSTSVL</sequence>
<name>A0A2G5DUY3_AQUCA</name>
<evidence type="ECO:0000313" key="3">
    <source>
        <dbReference type="Proteomes" id="UP000230069"/>
    </source>
</evidence>
<dbReference type="SUPFAM" id="SSF53756">
    <property type="entry name" value="UDP-Glycosyltransferase/glycogen phosphorylase"/>
    <property type="match status" value="1"/>
</dbReference>
<organism evidence="2 3">
    <name type="scientific">Aquilegia coerulea</name>
    <name type="common">Rocky mountain columbine</name>
    <dbReference type="NCBI Taxonomy" id="218851"/>
    <lineage>
        <taxon>Eukaryota</taxon>
        <taxon>Viridiplantae</taxon>
        <taxon>Streptophyta</taxon>
        <taxon>Embryophyta</taxon>
        <taxon>Tracheophyta</taxon>
        <taxon>Spermatophyta</taxon>
        <taxon>Magnoliopsida</taxon>
        <taxon>Ranunculales</taxon>
        <taxon>Ranunculaceae</taxon>
        <taxon>Thalictroideae</taxon>
        <taxon>Aquilegia</taxon>
    </lineage>
</organism>
<keyword evidence="1" id="KW-0812">Transmembrane</keyword>
<evidence type="ECO:0000313" key="2">
    <source>
        <dbReference type="EMBL" id="PIA47318.1"/>
    </source>
</evidence>
<dbReference type="Proteomes" id="UP000230069">
    <property type="component" value="Unassembled WGS sequence"/>
</dbReference>
<dbReference type="AlphaFoldDB" id="A0A2G5DUY3"/>
<gene>
    <name evidence="2" type="ORF">AQUCO_01400169v1</name>
</gene>
<protein>
    <submittedName>
        <fullName evidence="2">Uncharacterized protein</fullName>
    </submittedName>
</protein>
<reference evidence="2 3" key="1">
    <citation type="submission" date="2017-09" db="EMBL/GenBank/DDBJ databases">
        <title>WGS assembly of Aquilegia coerulea Goldsmith.</title>
        <authorList>
            <person name="Hodges S."/>
            <person name="Kramer E."/>
            <person name="Nordborg M."/>
            <person name="Tomkins J."/>
            <person name="Borevitz J."/>
            <person name="Derieg N."/>
            <person name="Yan J."/>
            <person name="Mihaltcheva S."/>
            <person name="Hayes R.D."/>
            <person name="Rokhsar D."/>
        </authorList>
    </citation>
    <scope>NUCLEOTIDE SEQUENCE [LARGE SCALE GENOMIC DNA]</scope>
    <source>
        <strain evidence="3">cv. Goldsmith</strain>
    </source>
</reference>